<dbReference type="EMBL" id="CP016268">
    <property type="protein sequence ID" value="ANO52455.1"/>
    <property type="molecule type" value="Genomic_DNA"/>
</dbReference>
<reference evidence="2 3" key="1">
    <citation type="submission" date="2016-06" db="EMBL/GenBank/DDBJ databases">
        <title>Complete genome sequence of a deep-branching marine Gamma Proteobacterium Woeseia oceani type strain XK5.</title>
        <authorList>
            <person name="Mu D."/>
            <person name="Du Z."/>
        </authorList>
    </citation>
    <scope>NUCLEOTIDE SEQUENCE [LARGE SCALE GENOMIC DNA]</scope>
    <source>
        <strain evidence="2 3">XK5</strain>
    </source>
</reference>
<dbReference type="AlphaFoldDB" id="A0A193LIV4"/>
<name>A0A193LIV4_9GAMM</name>
<evidence type="ECO:0008006" key="4">
    <source>
        <dbReference type="Google" id="ProtNLM"/>
    </source>
</evidence>
<proteinExistence type="predicted"/>
<keyword evidence="3" id="KW-1185">Reference proteome</keyword>
<dbReference type="Proteomes" id="UP000092695">
    <property type="component" value="Chromosome"/>
</dbReference>
<organism evidence="2 3">
    <name type="scientific">Woeseia oceani</name>
    <dbReference type="NCBI Taxonomy" id="1548547"/>
    <lineage>
        <taxon>Bacteria</taxon>
        <taxon>Pseudomonadati</taxon>
        <taxon>Pseudomonadota</taxon>
        <taxon>Gammaproteobacteria</taxon>
        <taxon>Woeseiales</taxon>
        <taxon>Woeseiaceae</taxon>
        <taxon>Woeseia</taxon>
    </lineage>
</organism>
<protein>
    <recommendedName>
        <fullName evidence="4">Peptidoglycan binding-like domain-containing protein</fullName>
    </recommendedName>
</protein>
<gene>
    <name evidence="2" type="ORF">BA177_15815</name>
</gene>
<accession>A0A193LIV4</accession>
<evidence type="ECO:0000313" key="2">
    <source>
        <dbReference type="EMBL" id="ANO52455.1"/>
    </source>
</evidence>
<evidence type="ECO:0000256" key="1">
    <source>
        <dbReference type="SAM" id="MobiDB-lite"/>
    </source>
</evidence>
<feature type="compositionally biased region" description="Low complexity" evidence="1">
    <location>
        <begin position="69"/>
        <end position="84"/>
    </location>
</feature>
<evidence type="ECO:0000313" key="3">
    <source>
        <dbReference type="Proteomes" id="UP000092695"/>
    </source>
</evidence>
<sequence length="84" mass="9028">MQKALQDEGYYSAGFDGPFGKLTLLAVQSCGKKRPAYRQQLRAAVYAQETRNRHLIEPANSRPAVAKRQSAVSGSAVQSGSGVC</sequence>
<dbReference type="KEGG" id="woc:BA177_15815"/>
<feature type="region of interest" description="Disordered" evidence="1">
    <location>
        <begin position="54"/>
        <end position="84"/>
    </location>
</feature>